<comment type="caution">
    <text evidence="9">The sequence shown here is derived from an EMBL/GenBank/DDBJ whole genome shotgun (WGS) entry which is preliminary data.</text>
</comment>
<dbReference type="PANTHER" id="PTHR42971:SF1">
    <property type="entry name" value="TRNA (CYTIDINE(34)-2'-O)-METHYLTRANSFERASE"/>
    <property type="match status" value="1"/>
</dbReference>
<dbReference type="AlphaFoldDB" id="A0A2T0YGS3"/>
<proteinExistence type="inferred from homology"/>
<comment type="similarity">
    <text evidence="6">Belongs to the class IV-like SAM-binding methyltransferase superfamily. RNA methyltransferase TrmH family. TrmL subfamily.</text>
</comment>
<feature type="domain" description="tRNA/rRNA methyltransferase SpoU type" evidence="8">
    <location>
        <begin position="5"/>
        <end position="145"/>
    </location>
</feature>
<keyword evidence="3 6" id="KW-0808">Transferase</keyword>
<gene>
    <name evidence="9" type="ORF">BCL67_11267</name>
</gene>
<dbReference type="InterPro" id="IPR016914">
    <property type="entry name" value="TrmL"/>
</dbReference>
<comment type="caution">
    <text evidence="6">Lacks conserved residue(s) required for the propagation of feature annotation.</text>
</comment>
<dbReference type="Gene3D" id="3.40.1280.10">
    <property type="match status" value="1"/>
</dbReference>
<comment type="catalytic activity">
    <reaction evidence="6">
        <text>5-carboxymethylaminomethyluridine(34) in tRNA(Leu) + S-adenosyl-L-methionine = 5-carboxymethylaminomethyl-2'-O-methyluridine(34) in tRNA(Leu) + S-adenosyl-L-homocysteine + H(+)</text>
        <dbReference type="Rhea" id="RHEA:43088"/>
        <dbReference type="Rhea" id="RHEA-COMP:10333"/>
        <dbReference type="Rhea" id="RHEA-COMP:10334"/>
        <dbReference type="ChEBI" id="CHEBI:15378"/>
        <dbReference type="ChEBI" id="CHEBI:57856"/>
        <dbReference type="ChEBI" id="CHEBI:59789"/>
        <dbReference type="ChEBI" id="CHEBI:74508"/>
        <dbReference type="ChEBI" id="CHEBI:74511"/>
        <dbReference type="EC" id="2.1.1.207"/>
    </reaction>
</comment>
<reference evidence="9 10" key="1">
    <citation type="submission" date="2018-03" db="EMBL/GenBank/DDBJ databases">
        <title>Comparative analysis of microorganisms from saline springs in Andes Mountain Range, Colombia.</title>
        <authorList>
            <person name="Rubin E."/>
        </authorList>
    </citation>
    <scope>NUCLEOTIDE SEQUENCE [LARGE SCALE GENOMIC DNA]</scope>
    <source>
        <strain evidence="9 10">CG 35</strain>
    </source>
</reference>
<keyword evidence="10" id="KW-1185">Reference proteome</keyword>
<name>A0A2T0YGS3_9MICC</name>
<dbReference type="CDD" id="cd18094">
    <property type="entry name" value="SpoU-like_TrmL"/>
    <property type="match status" value="1"/>
</dbReference>
<evidence type="ECO:0000256" key="3">
    <source>
        <dbReference type="ARBA" id="ARBA00022679"/>
    </source>
</evidence>
<keyword evidence="4 6" id="KW-0949">S-adenosyl-L-methionine</keyword>
<feature type="binding site" evidence="6 7">
    <location>
        <position position="133"/>
    </location>
    <ligand>
        <name>S-adenosyl-L-methionine</name>
        <dbReference type="ChEBI" id="CHEBI:59789"/>
    </ligand>
</feature>
<dbReference type="Proteomes" id="UP000238217">
    <property type="component" value="Unassembled WGS sequence"/>
</dbReference>
<dbReference type="GO" id="GO:0141102">
    <property type="term" value="F:tRNA (5-carboxymethylaminomethyluridine(34)-2'-O)-methyltransferase activity"/>
    <property type="evidence" value="ECO:0007669"/>
    <property type="project" value="RHEA"/>
</dbReference>
<dbReference type="HAMAP" id="MF_01885">
    <property type="entry name" value="tRNA_methyltr_TrmL"/>
    <property type="match status" value="1"/>
</dbReference>
<evidence type="ECO:0000256" key="1">
    <source>
        <dbReference type="ARBA" id="ARBA00022490"/>
    </source>
</evidence>
<organism evidence="9 10">
    <name type="scientific">Nesterenkonia sandarakina</name>
    <dbReference type="NCBI Taxonomy" id="272918"/>
    <lineage>
        <taxon>Bacteria</taxon>
        <taxon>Bacillati</taxon>
        <taxon>Actinomycetota</taxon>
        <taxon>Actinomycetes</taxon>
        <taxon>Micrococcales</taxon>
        <taxon>Micrococcaceae</taxon>
        <taxon>Nesterenkonia</taxon>
    </lineage>
</organism>
<evidence type="ECO:0000313" key="9">
    <source>
        <dbReference type="EMBL" id="PRZ14204.1"/>
    </source>
</evidence>
<feature type="binding site" evidence="6 7">
    <location>
        <position position="125"/>
    </location>
    <ligand>
        <name>S-adenosyl-L-methionine</name>
        <dbReference type="ChEBI" id="CHEBI:59789"/>
    </ligand>
</feature>
<accession>A0A2T0YGS3</accession>
<dbReference type="GO" id="GO:0003723">
    <property type="term" value="F:RNA binding"/>
    <property type="evidence" value="ECO:0007669"/>
    <property type="project" value="InterPro"/>
</dbReference>
<evidence type="ECO:0000256" key="4">
    <source>
        <dbReference type="ARBA" id="ARBA00022691"/>
    </source>
</evidence>
<comment type="function">
    <text evidence="6">Could methylate the ribose at the nucleotide 34 wobble position in tRNA.</text>
</comment>
<keyword evidence="2 6" id="KW-0489">Methyltransferase</keyword>
<evidence type="ECO:0000256" key="5">
    <source>
        <dbReference type="ARBA" id="ARBA00022694"/>
    </source>
</evidence>
<dbReference type="GO" id="GO:0005737">
    <property type="term" value="C:cytoplasm"/>
    <property type="evidence" value="ECO:0007669"/>
    <property type="project" value="UniProtKB-SubCell"/>
</dbReference>
<dbReference type="InterPro" id="IPR001537">
    <property type="entry name" value="SpoU_MeTrfase"/>
</dbReference>
<dbReference type="GO" id="GO:0002130">
    <property type="term" value="P:wobble position ribose methylation"/>
    <property type="evidence" value="ECO:0007669"/>
    <property type="project" value="TreeGrafter"/>
</dbReference>
<evidence type="ECO:0000313" key="10">
    <source>
        <dbReference type="Proteomes" id="UP000238217"/>
    </source>
</evidence>
<dbReference type="EC" id="2.1.1.207" evidence="6"/>
<dbReference type="EMBL" id="PVTY01000012">
    <property type="protein sequence ID" value="PRZ14204.1"/>
    <property type="molecule type" value="Genomic_DNA"/>
</dbReference>
<evidence type="ECO:0000256" key="7">
    <source>
        <dbReference type="PIRSR" id="PIRSR029256-1"/>
    </source>
</evidence>
<evidence type="ECO:0000256" key="2">
    <source>
        <dbReference type="ARBA" id="ARBA00022603"/>
    </source>
</evidence>
<comment type="catalytic activity">
    <reaction evidence="6">
        <text>cytidine(34) in tRNA + S-adenosyl-L-methionine = 2'-O-methylcytidine(34) in tRNA + S-adenosyl-L-homocysteine + H(+)</text>
        <dbReference type="Rhea" id="RHEA:43084"/>
        <dbReference type="Rhea" id="RHEA-COMP:10331"/>
        <dbReference type="Rhea" id="RHEA-COMP:10332"/>
        <dbReference type="ChEBI" id="CHEBI:15378"/>
        <dbReference type="ChEBI" id="CHEBI:57856"/>
        <dbReference type="ChEBI" id="CHEBI:59789"/>
        <dbReference type="ChEBI" id="CHEBI:74495"/>
        <dbReference type="ChEBI" id="CHEBI:82748"/>
        <dbReference type="EC" id="2.1.1.207"/>
    </reaction>
</comment>
<dbReference type="PANTHER" id="PTHR42971">
    <property type="entry name" value="TRNA (CYTIDINE(34)-2'-O)-METHYLTRANSFERASE"/>
    <property type="match status" value="1"/>
</dbReference>
<dbReference type="SUPFAM" id="SSF75217">
    <property type="entry name" value="alpha/beta knot"/>
    <property type="match status" value="1"/>
</dbReference>
<keyword evidence="1 6" id="KW-0963">Cytoplasm</keyword>
<protein>
    <recommendedName>
        <fullName evidence="6">Putative tRNA (cytidine(34)-2'-O)-methyltransferase</fullName>
        <ecNumber evidence="6">2.1.1.207</ecNumber>
    </recommendedName>
    <alternativeName>
        <fullName evidence="6">tRNA (cytidine/uridine-2'-O-)-methyltransferase</fullName>
    </alternativeName>
</protein>
<comment type="subcellular location">
    <subcellularLocation>
        <location evidence="6">Cytoplasm</location>
    </subcellularLocation>
</comment>
<dbReference type="InterPro" id="IPR029026">
    <property type="entry name" value="tRNA_m1G_MTases_N"/>
</dbReference>
<sequence length="157" mass="17000">MKNPIRVLVDQPEIPGNTGNLIRLAAVTGVELHLAEPLGFDFADAKLRRAGLDYHDLAVMTVHPSLEAAYAALVPERIFAFTGEGTVGHTSITYRGGDVLLFGRESTGLDDAVKADPRITERVRIPMLASRRSLNLANSVSIAVYEAWRQDGFTGAV</sequence>
<evidence type="ECO:0000259" key="8">
    <source>
        <dbReference type="Pfam" id="PF00588"/>
    </source>
</evidence>
<feature type="binding site" evidence="6 7">
    <location>
        <position position="103"/>
    </location>
    <ligand>
        <name>S-adenosyl-L-methionine</name>
        <dbReference type="ChEBI" id="CHEBI:59789"/>
    </ligand>
</feature>
<dbReference type="GO" id="GO:0141098">
    <property type="term" value="F:tRNA (cytidine(34)-2'-O)-methyltransferase activity"/>
    <property type="evidence" value="ECO:0007669"/>
    <property type="project" value="RHEA"/>
</dbReference>
<dbReference type="Pfam" id="PF00588">
    <property type="entry name" value="SpoU_methylase"/>
    <property type="match status" value="1"/>
</dbReference>
<keyword evidence="5 6" id="KW-0819">tRNA processing</keyword>
<dbReference type="InterPro" id="IPR029028">
    <property type="entry name" value="Alpha/beta_knot_MTases"/>
</dbReference>
<evidence type="ECO:0000256" key="6">
    <source>
        <dbReference type="HAMAP-Rule" id="MF_01885"/>
    </source>
</evidence>
<dbReference type="PIRSF" id="PIRSF029256">
    <property type="entry name" value="SpoU_TrmH_prd"/>
    <property type="match status" value="1"/>
</dbReference>